<dbReference type="HOGENOM" id="CLU_047691_3_0_10"/>
<dbReference type="eggNOG" id="COG1595">
    <property type="taxonomic scope" value="Bacteria"/>
</dbReference>
<accession>I3C756</accession>
<evidence type="ECO:0000313" key="7">
    <source>
        <dbReference type="EMBL" id="EIJ39449.1"/>
    </source>
</evidence>
<protein>
    <submittedName>
        <fullName evidence="7">RNA polymerase sigma factor, sigma-70 family</fullName>
    </submittedName>
</protein>
<dbReference type="InterPro" id="IPR039425">
    <property type="entry name" value="RNA_pol_sigma-70-like"/>
</dbReference>
<dbReference type="Pfam" id="PF04542">
    <property type="entry name" value="Sigma70_r2"/>
    <property type="match status" value="1"/>
</dbReference>
<evidence type="ECO:0000256" key="1">
    <source>
        <dbReference type="ARBA" id="ARBA00010641"/>
    </source>
</evidence>
<dbReference type="RefSeq" id="WP_008612889.1">
    <property type="nucleotide sequence ID" value="NZ_JH651379.1"/>
</dbReference>
<dbReference type="Gene3D" id="1.10.1740.10">
    <property type="match status" value="1"/>
</dbReference>
<evidence type="ECO:0000256" key="4">
    <source>
        <dbReference type="ARBA" id="ARBA00023163"/>
    </source>
</evidence>
<evidence type="ECO:0000256" key="2">
    <source>
        <dbReference type="ARBA" id="ARBA00023015"/>
    </source>
</evidence>
<feature type="domain" description="RNA polymerase sigma factor 70 region 4 type 2" evidence="6">
    <location>
        <begin position="127"/>
        <end position="175"/>
    </location>
</feature>
<dbReference type="EMBL" id="JH651379">
    <property type="protein sequence ID" value="EIJ39449.1"/>
    <property type="molecule type" value="Genomic_DNA"/>
</dbReference>
<dbReference type="AlphaFoldDB" id="I3C756"/>
<evidence type="ECO:0000313" key="8">
    <source>
        <dbReference type="Proteomes" id="UP000004690"/>
    </source>
</evidence>
<dbReference type="GO" id="GO:0006352">
    <property type="term" value="P:DNA-templated transcription initiation"/>
    <property type="evidence" value="ECO:0007669"/>
    <property type="project" value="InterPro"/>
</dbReference>
<dbReference type="OrthoDB" id="1027298at2"/>
<dbReference type="GO" id="GO:0003677">
    <property type="term" value="F:DNA binding"/>
    <property type="evidence" value="ECO:0007669"/>
    <property type="project" value="InterPro"/>
</dbReference>
<gene>
    <name evidence="7" type="ORF">JoomaDRAFT_2470</name>
</gene>
<dbReference type="STRING" id="926559.JoomaDRAFT_2470"/>
<keyword evidence="4" id="KW-0804">Transcription</keyword>
<dbReference type="CDD" id="cd06171">
    <property type="entry name" value="Sigma70_r4"/>
    <property type="match status" value="1"/>
</dbReference>
<dbReference type="Pfam" id="PF08281">
    <property type="entry name" value="Sigma70_r4_2"/>
    <property type="match status" value="1"/>
</dbReference>
<dbReference type="Proteomes" id="UP000004690">
    <property type="component" value="Unassembled WGS sequence"/>
</dbReference>
<comment type="similarity">
    <text evidence="1">Belongs to the sigma-70 factor family. ECF subfamily.</text>
</comment>
<evidence type="ECO:0000259" key="6">
    <source>
        <dbReference type="Pfam" id="PF08281"/>
    </source>
</evidence>
<dbReference type="PANTHER" id="PTHR43133:SF45">
    <property type="entry name" value="RNA POLYMERASE ECF-TYPE SIGMA FACTOR"/>
    <property type="match status" value="1"/>
</dbReference>
<name>I3C756_9FLAO</name>
<keyword evidence="3" id="KW-0731">Sigma factor</keyword>
<organism evidence="7 8">
    <name type="scientific">Galbibacter orientalis DSM 19592</name>
    <dbReference type="NCBI Taxonomy" id="926559"/>
    <lineage>
        <taxon>Bacteria</taxon>
        <taxon>Pseudomonadati</taxon>
        <taxon>Bacteroidota</taxon>
        <taxon>Flavobacteriia</taxon>
        <taxon>Flavobacteriales</taxon>
        <taxon>Flavobacteriaceae</taxon>
        <taxon>Galbibacter</taxon>
    </lineage>
</organism>
<dbReference type="InterPro" id="IPR013325">
    <property type="entry name" value="RNA_pol_sigma_r2"/>
</dbReference>
<evidence type="ECO:0000256" key="3">
    <source>
        <dbReference type="ARBA" id="ARBA00023082"/>
    </source>
</evidence>
<dbReference type="SUPFAM" id="SSF88659">
    <property type="entry name" value="Sigma3 and sigma4 domains of RNA polymerase sigma factors"/>
    <property type="match status" value="1"/>
</dbReference>
<proteinExistence type="inferred from homology"/>
<dbReference type="InterPro" id="IPR036388">
    <property type="entry name" value="WH-like_DNA-bd_sf"/>
</dbReference>
<dbReference type="Gene3D" id="1.10.10.10">
    <property type="entry name" value="Winged helix-like DNA-binding domain superfamily/Winged helix DNA-binding domain"/>
    <property type="match status" value="1"/>
</dbReference>
<sequence length="189" mass="22036">MTSQTDKEYIKRVLDGNTNAFSYFVDTYQNLAFTVAIRVLKDREQAEDVVQDAFIKCYHSLASFKGDSKFSTWLYRIVYHSALDKCRKNDRNILSETIEEYSYDQVDDVANALDILESEERVKLVKGALERLEAEEQTIVTLYYFDDLSIKEIAEVVEISAQNVKIKLFRARKKLFTILKNKQGLYKNI</sequence>
<dbReference type="InterPro" id="IPR014284">
    <property type="entry name" value="RNA_pol_sigma-70_dom"/>
</dbReference>
<reference evidence="7 8" key="1">
    <citation type="submission" date="2012-02" db="EMBL/GenBank/DDBJ databases">
        <title>Improved High-Quality Draft genome of Joostella marina DSM 19592.</title>
        <authorList>
            <consortium name="US DOE Joint Genome Institute (JGI-PGF)"/>
            <person name="Lucas S."/>
            <person name="Copeland A."/>
            <person name="Lapidus A."/>
            <person name="Bruce D."/>
            <person name="Goodwin L."/>
            <person name="Pitluck S."/>
            <person name="Peters L."/>
            <person name="Chertkov O."/>
            <person name="Ovchinnikova G."/>
            <person name="Kyrpides N."/>
            <person name="Mavromatis K."/>
            <person name="Detter J.C."/>
            <person name="Han C."/>
            <person name="Land M."/>
            <person name="Hauser L."/>
            <person name="Markowitz V."/>
            <person name="Cheng J.-F."/>
            <person name="Hugenholtz P."/>
            <person name="Woyke T."/>
            <person name="Wu D."/>
            <person name="Tindall B."/>
            <person name="Brambilla E."/>
            <person name="Klenk H.-P."/>
            <person name="Eisen J.A."/>
        </authorList>
    </citation>
    <scope>NUCLEOTIDE SEQUENCE [LARGE SCALE GENOMIC DNA]</scope>
    <source>
        <strain evidence="7 8">DSM 19592</strain>
    </source>
</reference>
<dbReference type="InterPro" id="IPR013249">
    <property type="entry name" value="RNA_pol_sigma70_r4_t2"/>
</dbReference>
<evidence type="ECO:0000259" key="5">
    <source>
        <dbReference type="Pfam" id="PF04542"/>
    </source>
</evidence>
<feature type="domain" description="RNA polymerase sigma-70 region 2" evidence="5">
    <location>
        <begin position="25"/>
        <end position="91"/>
    </location>
</feature>
<dbReference type="NCBIfam" id="TIGR02937">
    <property type="entry name" value="sigma70-ECF"/>
    <property type="match status" value="1"/>
</dbReference>
<dbReference type="GO" id="GO:0016987">
    <property type="term" value="F:sigma factor activity"/>
    <property type="evidence" value="ECO:0007669"/>
    <property type="project" value="UniProtKB-KW"/>
</dbReference>
<dbReference type="PANTHER" id="PTHR43133">
    <property type="entry name" value="RNA POLYMERASE ECF-TYPE SIGMA FACTO"/>
    <property type="match status" value="1"/>
</dbReference>
<keyword evidence="2" id="KW-0805">Transcription regulation</keyword>
<dbReference type="InterPro" id="IPR013324">
    <property type="entry name" value="RNA_pol_sigma_r3/r4-like"/>
</dbReference>
<keyword evidence="8" id="KW-1185">Reference proteome</keyword>
<dbReference type="SUPFAM" id="SSF88946">
    <property type="entry name" value="Sigma2 domain of RNA polymerase sigma factors"/>
    <property type="match status" value="1"/>
</dbReference>
<dbReference type="InterPro" id="IPR007627">
    <property type="entry name" value="RNA_pol_sigma70_r2"/>
</dbReference>